<evidence type="ECO:0000313" key="1">
    <source>
        <dbReference type="EMBL" id="MFD2733552.1"/>
    </source>
</evidence>
<organism evidence="1 2">
    <name type="scientific">Pedobacter alpinus</name>
    <dbReference type="NCBI Taxonomy" id="1590643"/>
    <lineage>
        <taxon>Bacteria</taxon>
        <taxon>Pseudomonadati</taxon>
        <taxon>Bacteroidota</taxon>
        <taxon>Sphingobacteriia</taxon>
        <taxon>Sphingobacteriales</taxon>
        <taxon>Sphingobacteriaceae</taxon>
        <taxon>Pedobacter</taxon>
    </lineage>
</organism>
<comment type="caution">
    <text evidence="1">The sequence shown here is derived from an EMBL/GenBank/DDBJ whole genome shotgun (WGS) entry which is preliminary data.</text>
</comment>
<evidence type="ECO:0000313" key="2">
    <source>
        <dbReference type="Proteomes" id="UP001597546"/>
    </source>
</evidence>
<sequence>MAIRITCINKANGNHENPYVAISHLGWEDYNSTKKGKNTRVEIYNFLEHEGGMAYVEDFKGNKTKVVTAISPRGTKYVKTEANGTESDNLLSLKECQF</sequence>
<name>A0ABW5TW87_9SPHI</name>
<accession>A0ABW5TW87</accession>
<reference evidence="2" key="1">
    <citation type="journal article" date="2019" name="Int. J. Syst. Evol. Microbiol.">
        <title>The Global Catalogue of Microorganisms (GCM) 10K type strain sequencing project: providing services to taxonomists for standard genome sequencing and annotation.</title>
        <authorList>
            <consortium name="The Broad Institute Genomics Platform"/>
            <consortium name="The Broad Institute Genome Sequencing Center for Infectious Disease"/>
            <person name="Wu L."/>
            <person name="Ma J."/>
        </authorList>
    </citation>
    <scope>NUCLEOTIDE SEQUENCE [LARGE SCALE GENOMIC DNA]</scope>
    <source>
        <strain evidence="2">KCTC 42456</strain>
    </source>
</reference>
<keyword evidence="2" id="KW-1185">Reference proteome</keyword>
<protein>
    <submittedName>
        <fullName evidence="1">DUF3892 domain-containing protein</fullName>
    </submittedName>
</protein>
<gene>
    <name evidence="1" type="ORF">ACFSSE_17720</name>
</gene>
<dbReference type="EMBL" id="JBHULV010000056">
    <property type="protein sequence ID" value="MFD2733552.1"/>
    <property type="molecule type" value="Genomic_DNA"/>
</dbReference>
<dbReference type="InterPro" id="IPR024997">
    <property type="entry name" value="DUF3892"/>
</dbReference>
<dbReference type="Pfam" id="PF13031">
    <property type="entry name" value="DUF3892"/>
    <property type="match status" value="1"/>
</dbReference>
<dbReference type="Proteomes" id="UP001597546">
    <property type="component" value="Unassembled WGS sequence"/>
</dbReference>
<dbReference type="RefSeq" id="WP_379045026.1">
    <property type="nucleotide sequence ID" value="NZ_JBHSKW010000051.1"/>
</dbReference>
<proteinExistence type="predicted"/>